<dbReference type="KEGG" id="pchm:VFPPC_02464"/>
<evidence type="ECO:0000256" key="1">
    <source>
        <dbReference type="ARBA" id="ARBA00007913"/>
    </source>
</evidence>
<dbReference type="GO" id="GO:0005524">
    <property type="term" value="F:ATP binding"/>
    <property type="evidence" value="ECO:0007669"/>
    <property type="project" value="UniProtKB-KW"/>
</dbReference>
<keyword evidence="5" id="KW-0067">ATP-binding</keyword>
<dbReference type="Gene3D" id="3.40.50.300">
    <property type="entry name" value="P-loop containing nucleotide triphosphate hydrolases"/>
    <property type="match status" value="2"/>
</dbReference>
<dbReference type="RefSeq" id="XP_018146450.1">
    <property type="nucleotide sequence ID" value="XM_018282110.1"/>
</dbReference>
<gene>
    <name evidence="8" type="ORF">VFPPC_02464</name>
</gene>
<dbReference type="AlphaFoldDB" id="A0A179FXZ1"/>
<dbReference type="EMBL" id="LSBJ02000002">
    <property type="protein sequence ID" value="OAQ69913.1"/>
    <property type="molecule type" value="Genomic_DNA"/>
</dbReference>
<keyword evidence="4" id="KW-0347">Helicase</keyword>
<evidence type="ECO:0000256" key="2">
    <source>
        <dbReference type="ARBA" id="ARBA00022741"/>
    </source>
</evidence>
<keyword evidence="2" id="KW-0547">Nucleotide-binding</keyword>
<evidence type="ECO:0000256" key="4">
    <source>
        <dbReference type="ARBA" id="ARBA00022806"/>
    </source>
</evidence>
<accession>A0A179FXZ1</accession>
<evidence type="ECO:0000313" key="8">
    <source>
        <dbReference type="EMBL" id="OAQ69913.1"/>
    </source>
</evidence>
<feature type="domain" description="DNA2/NAM7 helicase helicase" evidence="6">
    <location>
        <begin position="40"/>
        <end position="272"/>
    </location>
</feature>
<dbReference type="Pfam" id="PF13087">
    <property type="entry name" value="AAA_12"/>
    <property type="match status" value="1"/>
</dbReference>
<dbReference type="GeneID" id="28846104"/>
<keyword evidence="9" id="KW-1185">Reference proteome</keyword>
<evidence type="ECO:0000256" key="5">
    <source>
        <dbReference type="ARBA" id="ARBA00022840"/>
    </source>
</evidence>
<dbReference type="STRING" id="1380566.A0A179FXZ1"/>
<sequence>MFNHLLIEDPRLRAAAERTVNCFDINQKLAFDALKAMNYGLLFIPGSPGSGKTHWALGVSALAQMGSDKVRVLFLQDVNKPVDEACHRMHLLYKTYGMEKSIIRLSSWPKESRRSLSVESLKPGSRNERFPDFHTGFFAQLLRRTASNAQEETHSKTAPTLDEAAWLHFVKNRNEFPIASAAFDQIRRDKRDIHHMPGIDLGACNDELRRLYEKVISSADFIATTPVAAAQESFASMFSPDIIFMDEAAHATELSALIPLALFKSKACIFLGECRTTRPCVRHQHQHSEQMKYPTLSRAMMHKDAAVPEWLTNHRSHNKLHTLHSALYYDGSVESNTGPQTGPISESSAEMVIYMNRLRGVPCDIPRLLKWFDFAATEQANHAQSPYSSAHSRYVIARVKELLEVDWFKSTSDDISPGSILIVTSAVESQRKYEKRLKSFEPEHRERVRVRTVGTTQGIEADVVFIDIARANEYINDTSLLNVALSRARQAEFILLEYPESSLYGACLKQIYDWCSANGQKAESDMEFEKHDEMTSSDLQLVENVGMNLKISGW</sequence>
<feature type="domain" description="DNA2/NAM7 helicase-like C-terminal" evidence="7">
    <location>
        <begin position="301"/>
        <end position="494"/>
    </location>
</feature>
<protein>
    <submittedName>
        <fullName evidence="8">Nonsense-mediated mRNA decay protein 1</fullName>
    </submittedName>
</protein>
<dbReference type="InterPro" id="IPR050534">
    <property type="entry name" value="Coronavir_polyprotein_1ab"/>
</dbReference>
<dbReference type="SUPFAM" id="SSF52540">
    <property type="entry name" value="P-loop containing nucleoside triphosphate hydrolases"/>
    <property type="match status" value="1"/>
</dbReference>
<dbReference type="GO" id="GO:0016787">
    <property type="term" value="F:hydrolase activity"/>
    <property type="evidence" value="ECO:0007669"/>
    <property type="project" value="UniProtKB-KW"/>
</dbReference>
<dbReference type="Pfam" id="PF13086">
    <property type="entry name" value="AAA_11"/>
    <property type="match status" value="1"/>
</dbReference>
<dbReference type="PANTHER" id="PTHR43788">
    <property type="entry name" value="DNA2/NAM7 HELICASE FAMILY MEMBER"/>
    <property type="match status" value="1"/>
</dbReference>
<evidence type="ECO:0000259" key="6">
    <source>
        <dbReference type="Pfam" id="PF13086"/>
    </source>
</evidence>
<organism evidence="8 9">
    <name type="scientific">Pochonia chlamydosporia 170</name>
    <dbReference type="NCBI Taxonomy" id="1380566"/>
    <lineage>
        <taxon>Eukaryota</taxon>
        <taxon>Fungi</taxon>
        <taxon>Dikarya</taxon>
        <taxon>Ascomycota</taxon>
        <taxon>Pezizomycotina</taxon>
        <taxon>Sordariomycetes</taxon>
        <taxon>Hypocreomycetidae</taxon>
        <taxon>Hypocreales</taxon>
        <taxon>Clavicipitaceae</taxon>
        <taxon>Pochonia</taxon>
    </lineage>
</organism>
<dbReference type="OrthoDB" id="6513042at2759"/>
<name>A0A179FXZ1_METCM</name>
<comment type="similarity">
    <text evidence="1">Belongs to the DNA2/NAM7 helicase family.</text>
</comment>
<evidence type="ECO:0000313" key="9">
    <source>
        <dbReference type="Proteomes" id="UP000078397"/>
    </source>
</evidence>
<evidence type="ECO:0000256" key="3">
    <source>
        <dbReference type="ARBA" id="ARBA00022801"/>
    </source>
</evidence>
<dbReference type="Proteomes" id="UP000078397">
    <property type="component" value="Unassembled WGS sequence"/>
</dbReference>
<evidence type="ECO:0000259" key="7">
    <source>
        <dbReference type="Pfam" id="PF13087"/>
    </source>
</evidence>
<comment type="caution">
    <text evidence="8">The sequence shown here is derived from an EMBL/GenBank/DDBJ whole genome shotgun (WGS) entry which is preliminary data.</text>
</comment>
<proteinExistence type="inferred from homology"/>
<keyword evidence="3" id="KW-0378">Hydrolase</keyword>
<dbReference type="PANTHER" id="PTHR43788:SF8">
    <property type="entry name" value="DNA-BINDING PROTEIN SMUBP-2"/>
    <property type="match status" value="1"/>
</dbReference>
<dbReference type="InterPro" id="IPR041679">
    <property type="entry name" value="DNA2/NAM7-like_C"/>
</dbReference>
<dbReference type="InterPro" id="IPR027417">
    <property type="entry name" value="P-loop_NTPase"/>
</dbReference>
<dbReference type="InterPro" id="IPR041677">
    <property type="entry name" value="DNA2/NAM7_AAA_11"/>
</dbReference>
<dbReference type="GO" id="GO:0043139">
    <property type="term" value="F:5'-3' DNA helicase activity"/>
    <property type="evidence" value="ECO:0007669"/>
    <property type="project" value="TreeGrafter"/>
</dbReference>
<reference evidence="8 9" key="1">
    <citation type="journal article" date="2016" name="PLoS Pathog.">
        <title>Biosynthesis of antibiotic leucinostatins in bio-control fungus Purpureocillium lilacinum and their inhibition on phytophthora revealed by genome mining.</title>
        <authorList>
            <person name="Wang G."/>
            <person name="Liu Z."/>
            <person name="Lin R."/>
            <person name="Li E."/>
            <person name="Mao Z."/>
            <person name="Ling J."/>
            <person name="Yang Y."/>
            <person name="Yin W.B."/>
            <person name="Xie B."/>
        </authorList>
    </citation>
    <scope>NUCLEOTIDE SEQUENCE [LARGE SCALE GENOMIC DNA]</scope>
    <source>
        <strain evidence="8">170</strain>
    </source>
</reference>